<dbReference type="GO" id="GO:0003735">
    <property type="term" value="F:structural constituent of ribosome"/>
    <property type="evidence" value="ECO:0007669"/>
    <property type="project" value="InterPro"/>
</dbReference>
<dbReference type="PANTHER" id="PTHR12534">
    <property type="entry name" value="30S RIBOSOMAL PROTEIN S2 PROKARYOTIC AND ORGANELLAR"/>
    <property type="match status" value="1"/>
</dbReference>
<keyword evidence="3" id="KW-0687">Ribonucleoprotein</keyword>
<dbReference type="GO" id="GO:0006412">
    <property type="term" value="P:translation"/>
    <property type="evidence" value="ECO:0007669"/>
    <property type="project" value="InterPro"/>
</dbReference>
<dbReference type="InterPro" id="IPR023591">
    <property type="entry name" value="Ribosomal_uS2_flav_dom_sf"/>
</dbReference>
<sequence>MASTSKAAIPAVRTTLSSKAVAIPARRTFAASIRSFAEGDAAESSTARSTAPRGAAEVGESTEDAWKRNMEEVREWRRRRDVQRSKLPLFLPPSATAPNAPSPLRLSLSTLLASGAALGHASSALHPAYLPYTYGTRSGLSIIDLDQTLPILRRTAALVRDLVKEDGVVMIVGSRAGHGKLLKRARERMGDSAYVVEEWMPGTLTNSVTFFGVAPMQNQAHLPDLAIFLNPSENLGAIRECTAKNIPTIGIVDSDTDPRIVTYPIPANMESIRTAELILSTLSIAGEEGRRLRRQARIARTGGQSRR</sequence>
<dbReference type="GeneID" id="77728106"/>
<dbReference type="InterPro" id="IPR005706">
    <property type="entry name" value="Ribosomal_uS2_bac/mit/plastid"/>
</dbReference>
<evidence type="ECO:0000256" key="1">
    <source>
        <dbReference type="ARBA" id="ARBA00006242"/>
    </source>
</evidence>
<evidence type="ECO:0000313" key="3">
    <source>
        <dbReference type="EMBL" id="KAI9634780.1"/>
    </source>
</evidence>
<evidence type="ECO:0000313" key="4">
    <source>
        <dbReference type="Proteomes" id="UP001164286"/>
    </source>
</evidence>
<proteinExistence type="inferred from homology"/>
<dbReference type="Gene3D" id="3.40.50.10490">
    <property type="entry name" value="Glucose-6-phosphate isomerase like protein, domain 1"/>
    <property type="match status" value="1"/>
</dbReference>
<accession>A0AA38H5V6</accession>
<dbReference type="Proteomes" id="UP001164286">
    <property type="component" value="Unassembled WGS sequence"/>
</dbReference>
<organism evidence="3 4">
    <name type="scientific">Dioszegia hungarica</name>
    <dbReference type="NCBI Taxonomy" id="4972"/>
    <lineage>
        <taxon>Eukaryota</taxon>
        <taxon>Fungi</taxon>
        <taxon>Dikarya</taxon>
        <taxon>Basidiomycota</taxon>
        <taxon>Agaricomycotina</taxon>
        <taxon>Tremellomycetes</taxon>
        <taxon>Tremellales</taxon>
        <taxon>Bulleribasidiaceae</taxon>
        <taxon>Dioszegia</taxon>
    </lineage>
</organism>
<dbReference type="InterPro" id="IPR001865">
    <property type="entry name" value="Ribosomal_uS2"/>
</dbReference>
<feature type="region of interest" description="Disordered" evidence="2">
    <location>
        <begin position="38"/>
        <end position="63"/>
    </location>
</feature>
<dbReference type="AlphaFoldDB" id="A0AA38H5V6"/>
<reference evidence="3" key="1">
    <citation type="journal article" date="2022" name="G3 (Bethesda)">
        <title>High quality genome of the basidiomycete yeast Dioszegia hungarica PDD-24b-2 isolated from cloud water.</title>
        <authorList>
            <person name="Jarrige D."/>
            <person name="Haridas S."/>
            <person name="Bleykasten-Grosshans C."/>
            <person name="Joly M."/>
            <person name="Nadalig T."/>
            <person name="Sancelme M."/>
            <person name="Vuilleumier S."/>
            <person name="Grigoriev I.V."/>
            <person name="Amato P."/>
            <person name="Bringel F."/>
        </authorList>
    </citation>
    <scope>NUCLEOTIDE SEQUENCE</scope>
    <source>
        <strain evidence="3">PDD-24b-2</strain>
    </source>
</reference>
<gene>
    <name evidence="3" type="ORF">MKK02DRAFT_34307</name>
</gene>
<dbReference type="CDD" id="cd01425">
    <property type="entry name" value="RPS2"/>
    <property type="match status" value="1"/>
</dbReference>
<dbReference type="SUPFAM" id="SSF52313">
    <property type="entry name" value="Ribosomal protein S2"/>
    <property type="match status" value="1"/>
</dbReference>
<evidence type="ECO:0000256" key="2">
    <source>
        <dbReference type="SAM" id="MobiDB-lite"/>
    </source>
</evidence>
<name>A0AA38H5V6_9TREE</name>
<dbReference type="PANTHER" id="PTHR12534:SF0">
    <property type="entry name" value="SMALL RIBOSOMAL SUBUNIT PROTEIN US2M"/>
    <property type="match status" value="1"/>
</dbReference>
<dbReference type="EMBL" id="JAKWFO010000006">
    <property type="protein sequence ID" value="KAI9634780.1"/>
    <property type="molecule type" value="Genomic_DNA"/>
</dbReference>
<comment type="caution">
    <text evidence="3">The sequence shown here is derived from an EMBL/GenBank/DDBJ whole genome shotgun (WGS) entry which is preliminary data.</text>
</comment>
<dbReference type="PRINTS" id="PR00395">
    <property type="entry name" value="RIBOSOMALS2"/>
</dbReference>
<protein>
    <submittedName>
        <fullName evidence="3">Ribosomal protein</fullName>
    </submittedName>
</protein>
<dbReference type="Pfam" id="PF00318">
    <property type="entry name" value="Ribosomal_S2"/>
    <property type="match status" value="2"/>
</dbReference>
<comment type="similarity">
    <text evidence="1">Belongs to the universal ribosomal protein uS2 family.</text>
</comment>
<keyword evidence="3" id="KW-0689">Ribosomal protein</keyword>
<dbReference type="RefSeq" id="XP_052944557.1">
    <property type="nucleotide sequence ID" value="XM_053088901.1"/>
</dbReference>
<dbReference type="GO" id="GO:0005763">
    <property type="term" value="C:mitochondrial small ribosomal subunit"/>
    <property type="evidence" value="ECO:0007669"/>
    <property type="project" value="TreeGrafter"/>
</dbReference>
<keyword evidence="4" id="KW-1185">Reference proteome</keyword>
<dbReference type="HAMAP" id="MF_00291_B">
    <property type="entry name" value="Ribosomal_uS2_B"/>
    <property type="match status" value="1"/>
</dbReference>